<dbReference type="Proteomes" id="UP000197138">
    <property type="component" value="Unassembled WGS sequence"/>
</dbReference>
<dbReference type="EMBL" id="MTKT01002501">
    <property type="protein sequence ID" value="OWM78172.1"/>
    <property type="molecule type" value="Genomic_DNA"/>
</dbReference>
<evidence type="ECO:0000313" key="1">
    <source>
        <dbReference type="EMBL" id="OWM78172.1"/>
    </source>
</evidence>
<proteinExistence type="predicted"/>
<gene>
    <name evidence="1" type="ORF">CDL15_Pgr014991</name>
</gene>
<sequence length="74" mass="8083">MVEIDRCNIKRQQGSGQWLVKVLVVHGIATNCSNSSASSHYVDNIRFEQIGSVLGAKPFDHGITGISASEGRRR</sequence>
<dbReference type="AlphaFoldDB" id="A0A218X1F3"/>
<organism evidence="1 2">
    <name type="scientific">Punica granatum</name>
    <name type="common">Pomegranate</name>
    <dbReference type="NCBI Taxonomy" id="22663"/>
    <lineage>
        <taxon>Eukaryota</taxon>
        <taxon>Viridiplantae</taxon>
        <taxon>Streptophyta</taxon>
        <taxon>Embryophyta</taxon>
        <taxon>Tracheophyta</taxon>
        <taxon>Spermatophyta</taxon>
        <taxon>Magnoliopsida</taxon>
        <taxon>eudicotyledons</taxon>
        <taxon>Gunneridae</taxon>
        <taxon>Pentapetalae</taxon>
        <taxon>rosids</taxon>
        <taxon>malvids</taxon>
        <taxon>Myrtales</taxon>
        <taxon>Lythraceae</taxon>
        <taxon>Punica</taxon>
    </lineage>
</organism>
<protein>
    <submittedName>
        <fullName evidence="1">Uncharacterized protein</fullName>
    </submittedName>
</protein>
<accession>A0A218X1F3</accession>
<name>A0A218X1F3_PUNGR</name>
<reference evidence="2" key="1">
    <citation type="journal article" date="2017" name="Plant J.">
        <title>The pomegranate (Punica granatum L.) genome and the genomics of punicalagin biosynthesis.</title>
        <authorList>
            <person name="Qin G."/>
            <person name="Xu C."/>
            <person name="Ming R."/>
            <person name="Tang H."/>
            <person name="Guyot R."/>
            <person name="Kramer E.M."/>
            <person name="Hu Y."/>
            <person name="Yi X."/>
            <person name="Qi Y."/>
            <person name="Xu X."/>
            <person name="Gao Z."/>
            <person name="Pan H."/>
            <person name="Jian J."/>
            <person name="Tian Y."/>
            <person name="Yue Z."/>
            <person name="Xu Y."/>
        </authorList>
    </citation>
    <scope>NUCLEOTIDE SEQUENCE [LARGE SCALE GENOMIC DNA]</scope>
    <source>
        <strain evidence="2">cv. Dabenzi</strain>
    </source>
</reference>
<comment type="caution">
    <text evidence="1">The sequence shown here is derived from an EMBL/GenBank/DDBJ whole genome shotgun (WGS) entry which is preliminary data.</text>
</comment>
<evidence type="ECO:0000313" key="2">
    <source>
        <dbReference type="Proteomes" id="UP000197138"/>
    </source>
</evidence>